<proteinExistence type="predicted"/>
<protein>
    <submittedName>
        <fullName evidence="1">Uncharacterized protein</fullName>
    </submittedName>
</protein>
<evidence type="ECO:0000313" key="1">
    <source>
        <dbReference type="EMBL" id="QJA51644.1"/>
    </source>
</evidence>
<dbReference type="AlphaFoldDB" id="A0A6H1ZVP5"/>
<accession>A0A6H1ZVP5</accession>
<dbReference type="EMBL" id="MT144279">
    <property type="protein sequence ID" value="QJA51644.1"/>
    <property type="molecule type" value="Genomic_DNA"/>
</dbReference>
<gene>
    <name evidence="2" type="ORF">MM415B04390_0001</name>
    <name evidence="1" type="ORF">TM448A02234_0015</name>
</gene>
<organism evidence="1">
    <name type="scientific">viral metagenome</name>
    <dbReference type="NCBI Taxonomy" id="1070528"/>
    <lineage>
        <taxon>unclassified sequences</taxon>
        <taxon>metagenomes</taxon>
        <taxon>organismal metagenomes</taxon>
    </lineage>
</organism>
<evidence type="ECO:0000313" key="2">
    <source>
        <dbReference type="EMBL" id="QJA93005.1"/>
    </source>
</evidence>
<dbReference type="EMBL" id="MT143115">
    <property type="protein sequence ID" value="QJA93005.1"/>
    <property type="molecule type" value="Genomic_DNA"/>
</dbReference>
<sequence>MGDITEIQAEDGKLNRFIVKFGVIRRRMATGWLVDIPSFYFDLIGGDFKAFPIVENYKGVHDLIMMKIIGNVYEHSDLQYRKGV</sequence>
<name>A0A6H1ZVP5_9ZZZZ</name>
<reference evidence="1" key="1">
    <citation type="submission" date="2020-03" db="EMBL/GenBank/DDBJ databases">
        <title>The deep terrestrial virosphere.</title>
        <authorList>
            <person name="Holmfeldt K."/>
            <person name="Nilsson E."/>
            <person name="Simone D."/>
            <person name="Lopez-Fernandez M."/>
            <person name="Wu X."/>
            <person name="de Brujin I."/>
            <person name="Lundin D."/>
            <person name="Andersson A."/>
            <person name="Bertilsson S."/>
            <person name="Dopson M."/>
        </authorList>
    </citation>
    <scope>NUCLEOTIDE SEQUENCE</scope>
    <source>
        <strain evidence="2">MM415B04390</strain>
        <strain evidence="1">TM448A02234</strain>
    </source>
</reference>